<reference evidence="2" key="1">
    <citation type="submission" date="2020-06" db="EMBL/GenBank/DDBJ databases">
        <authorList>
            <consortium name="Plant Systems Biology data submission"/>
        </authorList>
    </citation>
    <scope>NUCLEOTIDE SEQUENCE</scope>
    <source>
        <strain evidence="2">D6</strain>
    </source>
</reference>
<sequence length="528" mass="57835">MNGKKYIYCPYHHTTKWVLEVNNKGVVHKTGCEKMKEALAAAKATDKPSGATEPDPAAVALANAIEDVGTDTLLPVPLLLAVALANALATAVTWKKGLKTLAARAERAFDDAAEEAHLTQMLLLLAAENMPGVLEWFRALYSQPMSFLLFAMLYEEPTQLLLRSVAYATCCVVDTATFAMASTEFGAALCTFLAVARTLFLWGSSPQEPPAYVPKRLRRGPSLLSRVCKSSIGKIKSVSCGVLSTVLLIIQLSHLSVMESSDVPSVDKRHPCTDEPFLDQDDDTEEPAKQQEYDADSVLIAIDNCSSRCITNCMKDFIGKPTKVNVTVQGIGGTVTATYKGTVRWSIKDDDGRVHHFVIPDTYYNPSTPYRLLSPQHWAKVAEDNLPQQRGTWCATYEDSVELFWGQRSFRRVIPLSSSNNIAIVRSAPSYSKLHSFCSEIASTVHADIQGSEVDELELLCCPAASISDDESSISSTSSYDDEADWEVRAHPDLPSHVGTEDSRSKEFQQKDQEAGSPWCIASISHQG</sequence>
<accession>A0A9N8DIY6</accession>
<keyword evidence="3" id="KW-1185">Reference proteome</keyword>
<evidence type="ECO:0000313" key="2">
    <source>
        <dbReference type="EMBL" id="CAB9503016.1"/>
    </source>
</evidence>
<evidence type="ECO:0000313" key="3">
    <source>
        <dbReference type="Proteomes" id="UP001153069"/>
    </source>
</evidence>
<organism evidence="2 3">
    <name type="scientific">Seminavis robusta</name>
    <dbReference type="NCBI Taxonomy" id="568900"/>
    <lineage>
        <taxon>Eukaryota</taxon>
        <taxon>Sar</taxon>
        <taxon>Stramenopiles</taxon>
        <taxon>Ochrophyta</taxon>
        <taxon>Bacillariophyta</taxon>
        <taxon>Bacillariophyceae</taxon>
        <taxon>Bacillariophycidae</taxon>
        <taxon>Naviculales</taxon>
        <taxon>Naviculaceae</taxon>
        <taxon>Seminavis</taxon>
    </lineage>
</organism>
<dbReference type="Proteomes" id="UP001153069">
    <property type="component" value="Unassembled WGS sequence"/>
</dbReference>
<protein>
    <submittedName>
        <fullName evidence="2">Uncharacterized protein</fullName>
    </submittedName>
</protein>
<gene>
    <name evidence="2" type="ORF">SEMRO_154_G069850.1</name>
</gene>
<feature type="compositionally biased region" description="Acidic residues" evidence="1">
    <location>
        <begin position="276"/>
        <end position="285"/>
    </location>
</feature>
<dbReference type="EMBL" id="CAICTM010000153">
    <property type="protein sequence ID" value="CAB9503016.1"/>
    <property type="molecule type" value="Genomic_DNA"/>
</dbReference>
<feature type="region of interest" description="Disordered" evidence="1">
    <location>
        <begin position="263"/>
        <end position="290"/>
    </location>
</feature>
<dbReference type="AlphaFoldDB" id="A0A9N8DIY6"/>
<feature type="region of interest" description="Disordered" evidence="1">
    <location>
        <begin position="468"/>
        <end position="528"/>
    </location>
</feature>
<comment type="caution">
    <text evidence="2">The sequence shown here is derived from an EMBL/GenBank/DDBJ whole genome shotgun (WGS) entry which is preliminary data.</text>
</comment>
<feature type="compositionally biased region" description="Basic and acidic residues" evidence="1">
    <location>
        <begin position="486"/>
        <end position="514"/>
    </location>
</feature>
<name>A0A9N8DIY6_9STRA</name>
<evidence type="ECO:0000256" key="1">
    <source>
        <dbReference type="SAM" id="MobiDB-lite"/>
    </source>
</evidence>
<proteinExistence type="predicted"/>